<sequence>MHWLKQKESIKGITPAKGVIILSPGALHEKMEKPWILGTEKQLKAIPNTGHHMREGTSDLWICPIRSPDEASKTLPVEAGLTTLEKPHSPACQAW</sequence>
<accession>A0A4Y2RCK8</accession>
<proteinExistence type="predicted"/>
<keyword evidence="2" id="KW-1185">Reference proteome</keyword>
<evidence type="ECO:0000313" key="2">
    <source>
        <dbReference type="Proteomes" id="UP000499080"/>
    </source>
</evidence>
<comment type="caution">
    <text evidence="1">The sequence shown here is derived from an EMBL/GenBank/DDBJ whole genome shotgun (WGS) entry which is preliminary data.</text>
</comment>
<organism evidence="1 2">
    <name type="scientific">Araneus ventricosus</name>
    <name type="common">Orbweaver spider</name>
    <name type="synonym">Epeira ventricosa</name>
    <dbReference type="NCBI Taxonomy" id="182803"/>
    <lineage>
        <taxon>Eukaryota</taxon>
        <taxon>Metazoa</taxon>
        <taxon>Ecdysozoa</taxon>
        <taxon>Arthropoda</taxon>
        <taxon>Chelicerata</taxon>
        <taxon>Arachnida</taxon>
        <taxon>Araneae</taxon>
        <taxon>Araneomorphae</taxon>
        <taxon>Entelegynae</taxon>
        <taxon>Araneoidea</taxon>
        <taxon>Araneidae</taxon>
        <taxon>Araneus</taxon>
    </lineage>
</organism>
<gene>
    <name evidence="1" type="ORF">AVEN_187564_1</name>
</gene>
<reference evidence="1 2" key="1">
    <citation type="journal article" date="2019" name="Sci. Rep.">
        <title>Orb-weaving spider Araneus ventricosus genome elucidates the spidroin gene catalogue.</title>
        <authorList>
            <person name="Kono N."/>
            <person name="Nakamura H."/>
            <person name="Ohtoshi R."/>
            <person name="Moran D.A.P."/>
            <person name="Shinohara A."/>
            <person name="Yoshida Y."/>
            <person name="Fujiwara M."/>
            <person name="Mori M."/>
            <person name="Tomita M."/>
            <person name="Arakawa K."/>
        </authorList>
    </citation>
    <scope>NUCLEOTIDE SEQUENCE [LARGE SCALE GENOMIC DNA]</scope>
</reference>
<dbReference type="AlphaFoldDB" id="A0A4Y2RCK8"/>
<evidence type="ECO:0000313" key="1">
    <source>
        <dbReference type="EMBL" id="GBN73160.1"/>
    </source>
</evidence>
<dbReference type="OrthoDB" id="125347at2759"/>
<dbReference type="EMBL" id="BGPR01016476">
    <property type="protein sequence ID" value="GBN73160.1"/>
    <property type="molecule type" value="Genomic_DNA"/>
</dbReference>
<name>A0A4Y2RCK8_ARAVE</name>
<dbReference type="Proteomes" id="UP000499080">
    <property type="component" value="Unassembled WGS sequence"/>
</dbReference>
<protein>
    <submittedName>
        <fullName evidence="1">Uncharacterized protein</fullName>
    </submittedName>
</protein>